<gene>
    <name evidence="1" type="ORF">QQ020_20725</name>
</gene>
<accession>A0ABT8LDY9</accession>
<evidence type="ECO:0000313" key="2">
    <source>
        <dbReference type="Proteomes" id="UP001172083"/>
    </source>
</evidence>
<dbReference type="Proteomes" id="UP001172083">
    <property type="component" value="Unassembled WGS sequence"/>
</dbReference>
<keyword evidence="2" id="KW-1185">Reference proteome</keyword>
<dbReference type="RefSeq" id="WP_346759857.1">
    <property type="nucleotide sequence ID" value="NZ_JAUJEB010000005.1"/>
</dbReference>
<organism evidence="1 2">
    <name type="scientific">Agaribacillus aureus</name>
    <dbReference type="NCBI Taxonomy" id="3051825"/>
    <lineage>
        <taxon>Bacteria</taxon>
        <taxon>Pseudomonadati</taxon>
        <taxon>Bacteroidota</taxon>
        <taxon>Cytophagia</taxon>
        <taxon>Cytophagales</taxon>
        <taxon>Splendidivirgaceae</taxon>
        <taxon>Agaribacillus</taxon>
    </lineage>
</organism>
<proteinExistence type="predicted"/>
<name>A0ABT8LDY9_9BACT</name>
<reference evidence="1" key="1">
    <citation type="submission" date="2023-06" db="EMBL/GenBank/DDBJ databases">
        <title>Genomic of Agaribacillus aureum.</title>
        <authorList>
            <person name="Wang G."/>
        </authorList>
    </citation>
    <scope>NUCLEOTIDE SEQUENCE</scope>
    <source>
        <strain evidence="1">BMA12</strain>
    </source>
</reference>
<sequence>MKKYNEKENRLKLAIPFSGIEELQDYKNGIMGVLRQIKINKSNQELINHIRSVYKLLGYLVEEEESLSRDKTSISDNKAPK</sequence>
<comment type="caution">
    <text evidence="1">The sequence shown here is derived from an EMBL/GenBank/DDBJ whole genome shotgun (WGS) entry which is preliminary data.</text>
</comment>
<dbReference type="EMBL" id="JAUJEB010000005">
    <property type="protein sequence ID" value="MDN5214518.1"/>
    <property type="molecule type" value="Genomic_DNA"/>
</dbReference>
<evidence type="ECO:0000313" key="1">
    <source>
        <dbReference type="EMBL" id="MDN5214518.1"/>
    </source>
</evidence>
<protein>
    <submittedName>
        <fullName evidence="1">Uncharacterized protein</fullName>
    </submittedName>
</protein>